<feature type="region of interest" description="Disordered" evidence="6">
    <location>
        <begin position="1122"/>
        <end position="1141"/>
    </location>
</feature>
<evidence type="ECO:0000256" key="4">
    <source>
        <dbReference type="ARBA" id="ARBA00022833"/>
    </source>
</evidence>
<dbReference type="Pfam" id="PF00557">
    <property type="entry name" value="Peptidase_M24"/>
    <property type="match status" value="1"/>
</dbReference>
<dbReference type="InterPro" id="IPR013083">
    <property type="entry name" value="Znf_RING/FYVE/PHD"/>
</dbReference>
<dbReference type="InterPro" id="IPR001965">
    <property type="entry name" value="Znf_PHD"/>
</dbReference>
<protein>
    <submittedName>
        <fullName evidence="8">Curved DNA-binding protein</fullName>
    </submittedName>
</protein>
<evidence type="ECO:0000313" key="9">
    <source>
        <dbReference type="EMBL" id="WPB07285.1"/>
    </source>
</evidence>
<dbReference type="PANTHER" id="PTHR47636:SF1">
    <property type="entry name" value="TRANSCRIPTIONAL REGULATORY PROTEIN RCO1"/>
    <property type="match status" value="1"/>
</dbReference>
<dbReference type="CDD" id="cd15535">
    <property type="entry name" value="PHD1_Rco1"/>
    <property type="match status" value="1"/>
</dbReference>
<feature type="compositionally biased region" description="Polar residues" evidence="6">
    <location>
        <begin position="440"/>
        <end position="465"/>
    </location>
</feature>
<proteinExistence type="inferred from homology"/>
<evidence type="ECO:0000256" key="2">
    <source>
        <dbReference type="ARBA" id="ARBA00022723"/>
    </source>
</evidence>
<dbReference type="SUPFAM" id="SSF57903">
    <property type="entry name" value="FYVE/PHD zinc finger"/>
    <property type="match status" value="2"/>
</dbReference>
<feature type="compositionally biased region" description="Basic residues" evidence="6">
    <location>
        <begin position="583"/>
        <end position="598"/>
    </location>
</feature>
<organism evidence="8 10">
    <name type="scientific">Cercospora beticola</name>
    <name type="common">Sugarbeet leaf spot fungus</name>
    <dbReference type="NCBI Taxonomy" id="122368"/>
    <lineage>
        <taxon>Eukaryota</taxon>
        <taxon>Fungi</taxon>
        <taxon>Dikarya</taxon>
        <taxon>Ascomycota</taxon>
        <taxon>Pezizomycotina</taxon>
        <taxon>Dothideomycetes</taxon>
        <taxon>Dothideomycetidae</taxon>
        <taxon>Mycosphaerellales</taxon>
        <taxon>Mycosphaerellaceae</taxon>
        <taxon>Cercospora</taxon>
    </lineage>
</organism>
<dbReference type="CDD" id="cd15534">
    <property type="entry name" value="PHD2_PHF12_Rco1"/>
    <property type="match status" value="1"/>
</dbReference>
<keyword evidence="11" id="KW-1185">Reference proteome</keyword>
<dbReference type="InterPro" id="IPR000994">
    <property type="entry name" value="Pept_M24"/>
</dbReference>
<gene>
    <name evidence="8" type="ORF">CB0940_10563</name>
    <name evidence="9" type="ORF">RHO25_011946</name>
</gene>
<keyword evidence="4" id="KW-0862">Zinc</keyword>
<feature type="compositionally biased region" description="Polar residues" evidence="6">
    <location>
        <begin position="737"/>
        <end position="757"/>
    </location>
</feature>
<dbReference type="Proteomes" id="UP001302367">
    <property type="component" value="Chromosome 8"/>
</dbReference>
<dbReference type="Gene3D" id="3.90.230.10">
    <property type="entry name" value="Creatinase/methionine aminopeptidase superfamily"/>
    <property type="match status" value="1"/>
</dbReference>
<feature type="region of interest" description="Disordered" evidence="6">
    <location>
        <begin position="712"/>
        <end position="873"/>
    </location>
</feature>
<feature type="compositionally biased region" description="Low complexity" evidence="6">
    <location>
        <begin position="799"/>
        <end position="812"/>
    </location>
</feature>
<dbReference type="FunFam" id="1.10.10.10:FF:000029">
    <property type="entry name" value="Proliferation-associated 2G4, a"/>
    <property type="match status" value="1"/>
</dbReference>
<feature type="compositionally biased region" description="Polar residues" evidence="6">
    <location>
        <begin position="952"/>
        <end position="962"/>
    </location>
</feature>
<dbReference type="InterPro" id="IPR036388">
    <property type="entry name" value="WH-like_DNA-bd_sf"/>
</dbReference>
<feature type="domain" description="PHD-type" evidence="7">
    <location>
        <begin position="1016"/>
        <end position="1066"/>
    </location>
</feature>
<dbReference type="SUPFAM" id="SSF46785">
    <property type="entry name" value="Winged helix' DNA-binding domain"/>
    <property type="match status" value="1"/>
</dbReference>
<dbReference type="InterPro" id="IPR052819">
    <property type="entry name" value="Chromatin_regulatory_protein"/>
</dbReference>
<comment type="similarity">
    <text evidence="1">Belongs to the peptidase M24 family.</text>
</comment>
<keyword evidence="2" id="KW-0479">Metal-binding</keyword>
<dbReference type="Pfam" id="PF00628">
    <property type="entry name" value="PHD"/>
    <property type="match status" value="1"/>
</dbReference>
<dbReference type="GO" id="GO:0003677">
    <property type="term" value="F:DNA binding"/>
    <property type="evidence" value="ECO:0007669"/>
    <property type="project" value="UniProtKB-KW"/>
</dbReference>
<evidence type="ECO:0000313" key="8">
    <source>
        <dbReference type="EMBL" id="PIA96227.1"/>
    </source>
</evidence>
<dbReference type="OrthoDB" id="5876363at2759"/>
<dbReference type="EMBL" id="LKMD01000103">
    <property type="protein sequence ID" value="PIA96227.1"/>
    <property type="molecule type" value="Genomic_DNA"/>
</dbReference>
<dbReference type="PROSITE" id="PS01359">
    <property type="entry name" value="ZF_PHD_1"/>
    <property type="match status" value="1"/>
</dbReference>
<dbReference type="Proteomes" id="UP000230605">
    <property type="component" value="Chromosome 8"/>
</dbReference>
<dbReference type="Gene3D" id="3.30.40.10">
    <property type="entry name" value="Zinc/RING finger domain, C3HC4 (zinc finger)"/>
    <property type="match status" value="2"/>
</dbReference>
<reference evidence="8 10" key="1">
    <citation type="submission" date="2015-10" db="EMBL/GenBank/DDBJ databases">
        <title>The cercosporin biosynthetic gene cluster was horizontally transferred to several fungal lineages and shown to be expanded in Cercospora beticola based on microsynteny with recipient genomes.</title>
        <authorList>
            <person name="De Jonge R."/>
            <person name="Ebert M.K."/>
            <person name="Suttle J.C."/>
            <person name="Jurick Ii W.M."/>
            <person name="Secor G.A."/>
            <person name="Thomma B.P."/>
            <person name="Van De Peer Y."/>
            <person name="Bolton M.D."/>
        </authorList>
    </citation>
    <scope>NUCLEOTIDE SEQUENCE [LARGE SCALE GENOMIC DNA]</scope>
    <source>
        <strain evidence="8 10">09-40</strain>
    </source>
</reference>
<dbReference type="PANTHER" id="PTHR47636">
    <property type="entry name" value="TRANSCRIPTIONAL REGULATORY PROTEIN RCO1"/>
    <property type="match status" value="1"/>
</dbReference>
<sequence length="1441" mass="156688">MAEAAAVDYSLNNPDTLTKYKTAAQIGQKVLEAVSGWITEGAKVVELCQRGDKLLDEEIAKVYKGKKIAKGISHPVTVSPSDYVTPYTPLVSDAEEAETTLKAGEPVKIQLGAQIDGFGAIVCDTVFARAKGDSEKTLSGRQADLALATHYANELLLRLVAPPGLVATGTEEEQKKAQSQKPYSQAKITQLLEKVVKSYDCNLVENTTCWLFDRNEIEGKKKIILAPGEGVKGEGLAEVGEVWGLEIGVSTGNGKVKSLPKRTTLHRRTATTYGLKRPSSRATLSEIQKKFGTFPFSLRQLDSEKDAKVGVIECVRGGVVRAYEPAGSTDGEPVSRLFETVAITKNGVQKLSAPPAVDISQWQSDKKITDEEVLKILELPLNKNSTKAKKPKSKKKKMAKKAAAPKAEEEEEESEEESSDDEDDECIPLAVAEQSDLKTMPSTASATPQVERNPSTQRSGSNSSKVAPHDRAKEKTFMDRWVEPSLAAPKASYEDHGAAPYGVLEHMQPLGELPNTKVKQRVKGEGARKSVLGRSSAAVGGDVQSTPEGTPAPGASTPQPTDPAPSRPIVVDDEKDDDYAPGKHGKKKERSARPRAVKRKSEPSESATPAPAPPSAGATRKKAAAATTHRVPQYAYDVDKLKRVVEAAKARAIEVGKPDLADAVNEIYEQSQLDKNLRVLLEAILTQNATQAQNTEFQDYVRAAKKKLKDAKNKARQAAAKPTETQQARAAAYSPAKSLTLQPAHSSTAPEASTAVPSTEYLEPMKPKISLKVKSPMKDPSRRRSGNGKMSISPRKRSGSVGSDSSLTSLTSNEDDGEEEVNSPARPTSSFAGPSSRVNGLQGKDHAAERGSLAAPSNAVKRSSADAFDDEGERALAAKKQRLREGIERDFEYQESSIRPALSQPRSRLHRVKDGALAPPSLRLELHGNRAASARGSRAVSNDIDSPLSDLSPVNSRQSTPRFNKPVPKLTGKRAKTKQSPEKRQLAAHSGISGAGGAGRNSPIGDDDNEMRSENNDFCSACGGSGFLLCCDGCDRSFHFTCLDPPLSEEAKELDEPWYCYICVARKPISADYPEKKAPTGLFAPLLAGLKKSNPKTFDLPEPIKNYFEGVSADRNGAFADALSGKPTRNRPGYSDDQPDYHRLRDSKGNLVLCYQCGHSSQQIAGTKRAIVTCDHCQQHWHLDCLNPPLANPPALNQNGKKVHDWMCPLHVDQELRKVDVSSLQRRREVDAQTSNRRRIHVRKPKNPVVADTALTRGHRNNGIIEVLEDESDASDSDFYDHDDGPMVYKLPAHGIKLDFIDKVKDTRVQELRDERAYKRRRANIPNDTPSTLAQANFAKRPFNEQQVALNLAQLARENKDLGLGEDQVQNLVGALIAEAPSAVVEEIMAAEDAEKTKSAPSVAPPSPPASEQTTELSAEQRKELLILQELIRRRLENSKT</sequence>
<dbReference type="GO" id="GO:0008270">
    <property type="term" value="F:zinc ion binding"/>
    <property type="evidence" value="ECO:0007669"/>
    <property type="project" value="UniProtKB-KW"/>
</dbReference>
<evidence type="ECO:0000259" key="7">
    <source>
        <dbReference type="PROSITE" id="PS50016"/>
    </source>
</evidence>
<name>A0A2G5HUK2_CERBT</name>
<dbReference type="FunFam" id="3.90.230.10:FF:000016">
    <property type="entry name" value="Putative curved dna-binding protein"/>
    <property type="match status" value="1"/>
</dbReference>
<feature type="compositionally biased region" description="Acidic residues" evidence="6">
    <location>
        <begin position="408"/>
        <end position="426"/>
    </location>
</feature>
<feature type="region of interest" description="Disordered" evidence="6">
    <location>
        <begin position="385"/>
        <end position="480"/>
    </location>
</feature>
<dbReference type="InterPro" id="IPR019786">
    <property type="entry name" value="Zinc_finger_PHD-type_CS"/>
</dbReference>
<dbReference type="EMBL" id="CP134191">
    <property type="protein sequence ID" value="WPB07285.1"/>
    <property type="molecule type" value="Genomic_DNA"/>
</dbReference>
<dbReference type="SUPFAM" id="SSF55920">
    <property type="entry name" value="Creatinase/aminopeptidase"/>
    <property type="match status" value="1"/>
</dbReference>
<evidence type="ECO:0000256" key="3">
    <source>
        <dbReference type="ARBA" id="ARBA00022771"/>
    </source>
</evidence>
<feature type="compositionally biased region" description="Basic residues" evidence="6">
    <location>
        <begin position="386"/>
        <end position="400"/>
    </location>
</feature>
<dbReference type="InterPro" id="IPR036390">
    <property type="entry name" value="WH_DNA-bd_sf"/>
</dbReference>
<evidence type="ECO:0000313" key="10">
    <source>
        <dbReference type="Proteomes" id="UP000230605"/>
    </source>
</evidence>
<evidence type="ECO:0000256" key="5">
    <source>
        <dbReference type="PROSITE-ProRule" id="PRU00146"/>
    </source>
</evidence>
<dbReference type="InterPro" id="IPR011011">
    <property type="entry name" value="Znf_FYVE_PHD"/>
</dbReference>
<dbReference type="Gene3D" id="1.10.10.10">
    <property type="entry name" value="Winged helix-like DNA-binding domain superfamily/Winged helix DNA-binding domain"/>
    <property type="match status" value="1"/>
</dbReference>
<accession>A0A2G5HUK2</accession>
<dbReference type="PROSITE" id="PS50016">
    <property type="entry name" value="ZF_PHD_2"/>
    <property type="match status" value="1"/>
</dbReference>
<dbReference type="SMART" id="SM00249">
    <property type="entry name" value="PHD"/>
    <property type="match status" value="2"/>
</dbReference>
<keyword evidence="8" id="KW-0238">DNA-binding</keyword>
<feature type="region of interest" description="Disordered" evidence="6">
    <location>
        <begin position="887"/>
        <end position="913"/>
    </location>
</feature>
<dbReference type="InterPro" id="IPR019787">
    <property type="entry name" value="Znf_PHD-finger"/>
</dbReference>
<dbReference type="GO" id="GO:0032221">
    <property type="term" value="C:Rpd3S complex"/>
    <property type="evidence" value="ECO:0007669"/>
    <property type="project" value="TreeGrafter"/>
</dbReference>
<feature type="region of interest" description="Disordered" evidence="6">
    <location>
        <begin position="507"/>
        <end position="632"/>
    </location>
</feature>
<feature type="region of interest" description="Disordered" evidence="6">
    <location>
        <begin position="929"/>
        <end position="1009"/>
    </location>
</feature>
<evidence type="ECO:0000256" key="1">
    <source>
        <dbReference type="ARBA" id="ARBA00007319"/>
    </source>
</evidence>
<feature type="compositionally biased region" description="Polar residues" evidence="6">
    <location>
        <begin position="825"/>
        <end position="839"/>
    </location>
</feature>
<reference evidence="9 11" key="2">
    <citation type="submission" date="2023-09" db="EMBL/GenBank/DDBJ databases">
        <title>Complete-Gapless Cercospora beticola genome.</title>
        <authorList>
            <person name="Wyatt N.A."/>
            <person name="Spanner R.E."/>
            <person name="Bolton M.D."/>
        </authorList>
    </citation>
    <scope>NUCLEOTIDE SEQUENCE [LARGE SCALE GENOMIC DNA]</scope>
    <source>
        <strain evidence="9">Cb09-40</strain>
    </source>
</reference>
<dbReference type="CDD" id="cd01089">
    <property type="entry name" value="PA2G4-like"/>
    <property type="match status" value="1"/>
</dbReference>
<dbReference type="InterPro" id="IPR036005">
    <property type="entry name" value="Creatinase/aminopeptidase-like"/>
</dbReference>
<feature type="region of interest" description="Disordered" evidence="6">
    <location>
        <begin position="1391"/>
        <end position="1420"/>
    </location>
</feature>
<evidence type="ECO:0000313" key="11">
    <source>
        <dbReference type="Proteomes" id="UP001302367"/>
    </source>
</evidence>
<evidence type="ECO:0000256" key="6">
    <source>
        <dbReference type="SAM" id="MobiDB-lite"/>
    </source>
</evidence>
<keyword evidence="3 5" id="KW-0863">Zinc-finger</keyword>
<feature type="compositionally biased region" description="Low complexity" evidence="6">
    <location>
        <begin position="930"/>
        <end position="941"/>
    </location>
</feature>
<dbReference type="GO" id="GO:0006357">
    <property type="term" value="P:regulation of transcription by RNA polymerase II"/>
    <property type="evidence" value="ECO:0007669"/>
    <property type="project" value="TreeGrafter"/>
</dbReference>
<feature type="compositionally biased region" description="Basic and acidic residues" evidence="6">
    <location>
        <begin position="467"/>
        <end position="480"/>
    </location>
</feature>